<name>A0ABD2QKL6_9PLAT</name>
<comment type="caution">
    <text evidence="2">The sequence shown here is derived from an EMBL/GenBank/DDBJ whole genome shotgun (WGS) entry which is preliminary data.</text>
</comment>
<protein>
    <submittedName>
        <fullName evidence="2">Uncharacterized protein</fullName>
    </submittedName>
</protein>
<feature type="region of interest" description="Disordered" evidence="1">
    <location>
        <begin position="1"/>
        <end position="22"/>
    </location>
</feature>
<sequence length="139" mass="15600">MFNGFPVEGGSLLPPKLPPDPVTSRFSRVKEGHIAQSASPGQGECASVNEKEPFRQSGCRMNPVGKRVRLVLIHQEGWRIRRHASCVPRAKWIDYANLIQPGRSNRRKRSVHALPWPITYLALARIVDFIALPGHRCAM</sequence>
<evidence type="ECO:0000313" key="3">
    <source>
        <dbReference type="Proteomes" id="UP001626550"/>
    </source>
</evidence>
<dbReference type="EMBL" id="JBJKFK010000079">
    <property type="protein sequence ID" value="KAL3320070.1"/>
    <property type="molecule type" value="Genomic_DNA"/>
</dbReference>
<reference evidence="2 3" key="1">
    <citation type="submission" date="2024-11" db="EMBL/GenBank/DDBJ databases">
        <title>Adaptive evolution of stress response genes in parasites aligns with host niche diversity.</title>
        <authorList>
            <person name="Hahn C."/>
            <person name="Resl P."/>
        </authorList>
    </citation>
    <scope>NUCLEOTIDE SEQUENCE [LARGE SCALE GENOMIC DNA]</scope>
    <source>
        <strain evidence="2">EGGRZ-B1_66</strain>
        <tissue evidence="2">Body</tissue>
    </source>
</reference>
<evidence type="ECO:0000313" key="2">
    <source>
        <dbReference type="EMBL" id="KAL3320070.1"/>
    </source>
</evidence>
<accession>A0ABD2QKL6</accession>
<dbReference type="AlphaFoldDB" id="A0ABD2QKL6"/>
<proteinExistence type="predicted"/>
<evidence type="ECO:0000256" key="1">
    <source>
        <dbReference type="SAM" id="MobiDB-lite"/>
    </source>
</evidence>
<gene>
    <name evidence="2" type="ORF">Ciccas_001259</name>
</gene>
<keyword evidence="3" id="KW-1185">Reference proteome</keyword>
<organism evidence="2 3">
    <name type="scientific">Cichlidogyrus casuarinus</name>
    <dbReference type="NCBI Taxonomy" id="1844966"/>
    <lineage>
        <taxon>Eukaryota</taxon>
        <taxon>Metazoa</taxon>
        <taxon>Spiralia</taxon>
        <taxon>Lophotrochozoa</taxon>
        <taxon>Platyhelminthes</taxon>
        <taxon>Monogenea</taxon>
        <taxon>Monopisthocotylea</taxon>
        <taxon>Dactylogyridea</taxon>
        <taxon>Ancyrocephalidae</taxon>
        <taxon>Cichlidogyrus</taxon>
    </lineage>
</organism>
<dbReference type="Proteomes" id="UP001626550">
    <property type="component" value="Unassembled WGS sequence"/>
</dbReference>